<dbReference type="PROSITE" id="PS51257">
    <property type="entry name" value="PROKAR_LIPOPROTEIN"/>
    <property type="match status" value="1"/>
</dbReference>
<dbReference type="AlphaFoldDB" id="A0A318MY99"/>
<proteinExistence type="predicted"/>
<evidence type="ECO:0000313" key="3">
    <source>
        <dbReference type="Proteomes" id="UP000247565"/>
    </source>
</evidence>
<evidence type="ECO:0000313" key="2">
    <source>
        <dbReference type="EMBL" id="PXZ01765.1"/>
    </source>
</evidence>
<name>A0A318MY99_9PROT</name>
<evidence type="ECO:0000256" key="1">
    <source>
        <dbReference type="SAM" id="MobiDB-lite"/>
    </source>
</evidence>
<protein>
    <submittedName>
        <fullName evidence="2">Uncharacterized protein</fullName>
    </submittedName>
</protein>
<comment type="caution">
    <text evidence="2">The sequence shown here is derived from an EMBL/GenBank/DDBJ whole genome shotgun (WGS) entry which is preliminary data.</text>
</comment>
<feature type="region of interest" description="Disordered" evidence="1">
    <location>
        <begin position="232"/>
        <end position="271"/>
    </location>
</feature>
<reference evidence="2 3" key="1">
    <citation type="submission" date="2018-05" db="EMBL/GenBank/DDBJ databases">
        <title>Reference genomes for bee gut microbiota database.</title>
        <authorList>
            <person name="Ellegaard K.M."/>
        </authorList>
    </citation>
    <scope>NUCLEOTIDE SEQUENCE [LARGE SCALE GENOMIC DNA]</scope>
    <source>
        <strain evidence="2 3">ESL0284</strain>
    </source>
</reference>
<dbReference type="EMBL" id="QGLT01000001">
    <property type="protein sequence ID" value="PXZ01765.1"/>
    <property type="molecule type" value="Genomic_DNA"/>
</dbReference>
<dbReference type="RefSeq" id="WP_110438284.1">
    <property type="nucleotide sequence ID" value="NZ_CP046393.1"/>
</dbReference>
<gene>
    <name evidence="2" type="ORF">DK869_01815</name>
</gene>
<dbReference type="OrthoDB" id="7280888at2"/>
<dbReference type="Proteomes" id="UP000247565">
    <property type="component" value="Unassembled WGS sequence"/>
</dbReference>
<sequence length="290" mass="32095">MSFELRKSLSYRFKFYLSAFLWISPVVILSACAHKDTTQYAPLTYDYLTPIFLNVGQISIQDHSNANQYPRDISNLSPTPPAMALNNMVNNRLKARGTSGKAIFTISRASLQENNDDAVYGQIDISLDIYNNNNRKVGSIQVSTNHTYQTDHNKGDLDSRANLYDITQKMMQDVNVELEYQIRNHLEPWIVDATGTPISDSIKTQDLNDKASSTAVKHDMSPPDHRIIAPATNKPPASNADLNAVFPDGIPNNESAAPPVHDTQPVSSTKGKYPVGVLGTLPQSAISKKY</sequence>
<accession>A0A318MY99</accession>
<organism evidence="2 3">
    <name type="scientific">Commensalibacter melissae</name>
    <dbReference type="NCBI Taxonomy" id="2070537"/>
    <lineage>
        <taxon>Bacteria</taxon>
        <taxon>Pseudomonadati</taxon>
        <taxon>Pseudomonadota</taxon>
        <taxon>Alphaproteobacteria</taxon>
        <taxon>Acetobacterales</taxon>
        <taxon>Acetobacteraceae</taxon>
    </lineage>
</organism>
<keyword evidence="3" id="KW-1185">Reference proteome</keyword>